<comment type="pathway">
    <text evidence="1">Protein modification; protein ubiquitination.</text>
</comment>
<dbReference type="GO" id="GO:0030674">
    <property type="term" value="F:protein-macromolecule adaptor activity"/>
    <property type="evidence" value="ECO:0007669"/>
    <property type="project" value="TreeGrafter"/>
</dbReference>
<reference evidence="8" key="1">
    <citation type="submission" date="2022-07" db="EMBL/GenBank/DDBJ databases">
        <title>Phylogenomic reconstructions and comparative analyses of Kickxellomycotina fungi.</title>
        <authorList>
            <person name="Reynolds N.K."/>
            <person name="Stajich J.E."/>
            <person name="Barry K."/>
            <person name="Grigoriev I.V."/>
            <person name="Crous P."/>
            <person name="Smith M.E."/>
        </authorList>
    </citation>
    <scope>NUCLEOTIDE SEQUENCE</scope>
    <source>
        <strain evidence="8">NBRC 105413</strain>
    </source>
</reference>
<evidence type="ECO:0000256" key="3">
    <source>
        <dbReference type="ARBA" id="ARBA00022737"/>
    </source>
</evidence>
<accession>A0A9W7XF36</accession>
<feature type="compositionally biased region" description="Polar residues" evidence="7">
    <location>
        <begin position="7"/>
        <end position="29"/>
    </location>
</feature>
<evidence type="ECO:0000256" key="5">
    <source>
        <dbReference type="ARBA" id="ARBA00038344"/>
    </source>
</evidence>
<evidence type="ECO:0000256" key="1">
    <source>
        <dbReference type="ARBA" id="ARBA00004906"/>
    </source>
</evidence>
<dbReference type="InterPro" id="IPR019775">
    <property type="entry name" value="WD40_repeat_CS"/>
</dbReference>
<feature type="repeat" description="WD" evidence="6">
    <location>
        <begin position="165"/>
        <end position="206"/>
    </location>
</feature>
<evidence type="ECO:0000256" key="2">
    <source>
        <dbReference type="ARBA" id="ARBA00022574"/>
    </source>
</evidence>
<dbReference type="GO" id="GO:0005634">
    <property type="term" value="C:nucleus"/>
    <property type="evidence" value="ECO:0007669"/>
    <property type="project" value="TreeGrafter"/>
</dbReference>
<dbReference type="PROSITE" id="PS50082">
    <property type="entry name" value="WD_REPEATS_2"/>
    <property type="match status" value="2"/>
</dbReference>
<dbReference type="InterPro" id="IPR036322">
    <property type="entry name" value="WD40_repeat_dom_sf"/>
</dbReference>
<gene>
    <name evidence="8" type="ORF">LPJ64_006149</name>
</gene>
<evidence type="ECO:0000256" key="4">
    <source>
        <dbReference type="ARBA" id="ARBA00022786"/>
    </source>
</evidence>
<keyword evidence="2 6" id="KW-0853">WD repeat</keyword>
<sequence>MPLNDITIRTNNAPSTTRQPTLFASLQASHQRRHKRRSAENSRDDQASKRICTKSKDTGMAPSLKMHHAEKSMFIPLSIRSALRLRQRLSTLSFDISTIHLLSDLASSAERAYHVSEAGDGGRQLPLACQYNPAGDRIVLVDEAGCAGIFDTSRTAGPILPLHRWQAHAHAVFDAAWSQDGSMLATAAADDTCRLWDAESGALKGEFRGHSKTVRTIDWRHMSGSCFASGARDGSVLFWDIRCNKARVDSTYSYRPVSTIFQAHAQARIQGRRSSVVAVSVTGLQHLRHDPYLVATAGAAAATVRLWDVRMTQSTRSSALPKPISESIAPQGRARGVASLALDPDGTRLYAPCNDGHVHVHNALHLGEPVCQLGAPEFECRGFGSGAAASSCGRYLASGSATGAVVVWELDRFGSNSSGRRAVLQGH</sequence>
<name>A0A9W7XF36_9FUNG</name>
<keyword evidence="9" id="KW-1185">Reference proteome</keyword>
<comment type="similarity">
    <text evidence="5">Belongs to the WD repeat cdt2 family.</text>
</comment>
<dbReference type="GO" id="GO:0043161">
    <property type="term" value="P:proteasome-mediated ubiquitin-dependent protein catabolic process"/>
    <property type="evidence" value="ECO:0007669"/>
    <property type="project" value="TreeGrafter"/>
</dbReference>
<dbReference type="InterPro" id="IPR051865">
    <property type="entry name" value="WD-repeat_CDT2_adapter"/>
</dbReference>
<dbReference type="InterPro" id="IPR001680">
    <property type="entry name" value="WD40_rpt"/>
</dbReference>
<evidence type="ECO:0000313" key="8">
    <source>
        <dbReference type="EMBL" id="KAJ1641953.1"/>
    </source>
</evidence>
<evidence type="ECO:0000313" key="9">
    <source>
        <dbReference type="Proteomes" id="UP001145021"/>
    </source>
</evidence>
<dbReference type="Gene3D" id="2.130.10.10">
    <property type="entry name" value="YVTN repeat-like/Quinoprotein amine dehydrogenase"/>
    <property type="match status" value="1"/>
</dbReference>
<protein>
    <recommendedName>
        <fullName evidence="10">WD40 repeat-like protein</fullName>
    </recommendedName>
</protein>
<feature type="non-terminal residue" evidence="8">
    <location>
        <position position="427"/>
    </location>
</feature>
<evidence type="ECO:0000256" key="7">
    <source>
        <dbReference type="SAM" id="MobiDB-lite"/>
    </source>
</evidence>
<feature type="compositionally biased region" description="Basic and acidic residues" evidence="7">
    <location>
        <begin position="38"/>
        <end position="48"/>
    </location>
</feature>
<dbReference type="InterPro" id="IPR015943">
    <property type="entry name" value="WD40/YVTN_repeat-like_dom_sf"/>
</dbReference>
<dbReference type="Pfam" id="PF00400">
    <property type="entry name" value="WD40"/>
    <property type="match status" value="2"/>
</dbReference>
<evidence type="ECO:0000256" key="6">
    <source>
        <dbReference type="PROSITE-ProRule" id="PRU00221"/>
    </source>
</evidence>
<keyword evidence="4" id="KW-0833">Ubl conjugation pathway</keyword>
<feature type="region of interest" description="Disordered" evidence="7">
    <location>
        <begin position="1"/>
        <end position="60"/>
    </location>
</feature>
<evidence type="ECO:0008006" key="10">
    <source>
        <dbReference type="Google" id="ProtNLM"/>
    </source>
</evidence>
<dbReference type="SUPFAM" id="SSF50978">
    <property type="entry name" value="WD40 repeat-like"/>
    <property type="match status" value="1"/>
</dbReference>
<dbReference type="SMART" id="SM00320">
    <property type="entry name" value="WD40"/>
    <property type="match status" value="5"/>
</dbReference>
<dbReference type="PANTHER" id="PTHR22852">
    <property type="entry name" value="LETHAL 2 DENTICLELESS PROTEIN RETINOIC ACID-REGULATED NUCLEAR MATRIX-ASSOCIATED PROTEIN"/>
    <property type="match status" value="1"/>
</dbReference>
<keyword evidence="3" id="KW-0677">Repeat</keyword>
<proteinExistence type="inferred from homology"/>
<feature type="repeat" description="WD" evidence="6">
    <location>
        <begin position="207"/>
        <end position="242"/>
    </location>
</feature>
<dbReference type="PROSITE" id="PS50294">
    <property type="entry name" value="WD_REPEATS_REGION"/>
    <property type="match status" value="2"/>
</dbReference>
<dbReference type="PANTHER" id="PTHR22852:SF0">
    <property type="entry name" value="DENTICLELESS PROTEIN HOMOLOG"/>
    <property type="match status" value="1"/>
</dbReference>
<dbReference type="Proteomes" id="UP001145021">
    <property type="component" value="Unassembled WGS sequence"/>
</dbReference>
<dbReference type="PROSITE" id="PS00678">
    <property type="entry name" value="WD_REPEATS_1"/>
    <property type="match status" value="1"/>
</dbReference>
<dbReference type="AlphaFoldDB" id="A0A9W7XF36"/>
<comment type="caution">
    <text evidence="8">The sequence shown here is derived from an EMBL/GenBank/DDBJ whole genome shotgun (WGS) entry which is preliminary data.</text>
</comment>
<dbReference type="EMBL" id="JANBOH010000540">
    <property type="protein sequence ID" value="KAJ1641953.1"/>
    <property type="molecule type" value="Genomic_DNA"/>
</dbReference>
<organism evidence="8 9">
    <name type="scientific">Coemansia asiatica</name>
    <dbReference type="NCBI Taxonomy" id="1052880"/>
    <lineage>
        <taxon>Eukaryota</taxon>
        <taxon>Fungi</taxon>
        <taxon>Fungi incertae sedis</taxon>
        <taxon>Zoopagomycota</taxon>
        <taxon>Kickxellomycotina</taxon>
        <taxon>Kickxellomycetes</taxon>
        <taxon>Kickxellales</taxon>
        <taxon>Kickxellaceae</taxon>
        <taxon>Coemansia</taxon>
    </lineage>
</organism>